<evidence type="ECO:0000313" key="3">
    <source>
        <dbReference type="Proteomes" id="UP000003964"/>
    </source>
</evidence>
<proteinExistence type="predicted"/>
<dbReference type="AlphaFoldDB" id="D6LEA5"/>
<dbReference type="EMBL" id="GG770381">
    <property type="protein sequence ID" value="EFG28490.2"/>
    <property type="molecule type" value="Genomic_DNA"/>
</dbReference>
<dbReference type="RefSeq" id="WP_008820073.1">
    <property type="nucleotide sequence ID" value="NZ_GG770381.1"/>
</dbReference>
<organism evidence="2 3">
    <name type="scientific">Fusobacterium periodonticum 1_1_41FAA</name>
    <dbReference type="NCBI Taxonomy" id="469621"/>
    <lineage>
        <taxon>Bacteria</taxon>
        <taxon>Fusobacteriati</taxon>
        <taxon>Fusobacteriota</taxon>
        <taxon>Fusobacteriia</taxon>
        <taxon>Fusobacteriales</taxon>
        <taxon>Fusobacteriaceae</taxon>
        <taxon>Fusobacterium</taxon>
    </lineage>
</organism>
<protein>
    <submittedName>
        <fullName evidence="2">Uncharacterized protein</fullName>
    </submittedName>
</protein>
<gene>
    <name evidence="2" type="ORF">HMPREF0400_00040</name>
</gene>
<name>D6LEA5_9FUSO</name>
<sequence length="115" mass="14536">MSRNKEIKFAKWWEENILDEYREIKENYFLDDNWFNSLPKELRELILKIDDSSWEDNNYEHYLEELESEIKSYLRKYKHWNYNDEEIQYLFEFSDFCQAEEDDESETDIVKEKEY</sequence>
<evidence type="ECO:0000313" key="2">
    <source>
        <dbReference type="EMBL" id="EFG28490.2"/>
    </source>
</evidence>
<evidence type="ECO:0000256" key="1">
    <source>
        <dbReference type="SAM" id="Coils"/>
    </source>
</evidence>
<dbReference type="Proteomes" id="UP000003964">
    <property type="component" value="Unassembled WGS sequence"/>
</dbReference>
<feature type="coiled-coil region" evidence="1">
    <location>
        <begin position="56"/>
        <end position="83"/>
    </location>
</feature>
<reference evidence="2 3" key="1">
    <citation type="submission" date="2010-03" db="EMBL/GenBank/DDBJ databases">
        <title>The Genome Sequence of Fusobacterium sp. 1_1_41FAA.</title>
        <authorList>
            <consortium name="The Broad Institute Genome Sequencing Platform"/>
            <person name="Ward D."/>
            <person name="Earl A."/>
            <person name="Feldgarden M."/>
            <person name="Gevers D."/>
            <person name="Young S.K."/>
            <person name="Zeng Q."/>
            <person name="Koehrsen M."/>
            <person name="Alvarado L."/>
            <person name="Berlin A."/>
            <person name="Borenstein D."/>
            <person name="Chapman S."/>
            <person name="Chen Z."/>
            <person name="Engels R."/>
            <person name="Freedman E."/>
            <person name="Gellesch M."/>
            <person name="Goldberg J."/>
            <person name="Griggs A."/>
            <person name="Gujja S."/>
            <person name="Heilman E."/>
            <person name="Heiman D."/>
            <person name="Hepburn T."/>
            <person name="Howarth C."/>
            <person name="Jen D."/>
            <person name="Larson L."/>
            <person name="Mehta T."/>
            <person name="Park D."/>
            <person name="Pearson M."/>
            <person name="Richards J."/>
            <person name="Roberts A."/>
            <person name="Saif S."/>
            <person name="Shea T."/>
            <person name="Shenoy N."/>
            <person name="Sisk P."/>
            <person name="Stolte C."/>
            <person name="Sykes S."/>
            <person name="Walk T."/>
            <person name="White J."/>
            <person name="Yandava C."/>
            <person name="Strauss J.C."/>
            <person name="Ambrose C.E."/>
            <person name="Allen-Vercoe E."/>
            <person name="Haas B."/>
            <person name="Henn M.R."/>
            <person name="Nusbaum C."/>
            <person name="Birren B."/>
        </authorList>
    </citation>
    <scope>NUCLEOTIDE SEQUENCE [LARGE SCALE GENOMIC DNA]</scope>
    <source>
        <strain evidence="2 3">1_1_41FAA</strain>
    </source>
</reference>
<accession>D6LEA5</accession>
<keyword evidence="1" id="KW-0175">Coiled coil</keyword>